<dbReference type="OrthoDB" id="3341310at2759"/>
<keyword evidence="3" id="KW-1185">Reference proteome</keyword>
<reference evidence="2 3" key="1">
    <citation type="journal article" date="2019" name="Nat. Ecol. Evol.">
        <title>Megaphylogeny resolves global patterns of mushroom evolution.</title>
        <authorList>
            <person name="Varga T."/>
            <person name="Krizsan K."/>
            <person name="Foldi C."/>
            <person name="Dima B."/>
            <person name="Sanchez-Garcia M."/>
            <person name="Sanchez-Ramirez S."/>
            <person name="Szollosi G.J."/>
            <person name="Szarkandi J.G."/>
            <person name="Papp V."/>
            <person name="Albert L."/>
            <person name="Andreopoulos W."/>
            <person name="Angelini C."/>
            <person name="Antonin V."/>
            <person name="Barry K.W."/>
            <person name="Bougher N.L."/>
            <person name="Buchanan P."/>
            <person name="Buyck B."/>
            <person name="Bense V."/>
            <person name="Catcheside P."/>
            <person name="Chovatia M."/>
            <person name="Cooper J."/>
            <person name="Damon W."/>
            <person name="Desjardin D."/>
            <person name="Finy P."/>
            <person name="Geml J."/>
            <person name="Haridas S."/>
            <person name="Hughes K."/>
            <person name="Justo A."/>
            <person name="Karasinski D."/>
            <person name="Kautmanova I."/>
            <person name="Kiss B."/>
            <person name="Kocsube S."/>
            <person name="Kotiranta H."/>
            <person name="LaButti K.M."/>
            <person name="Lechner B.E."/>
            <person name="Liimatainen K."/>
            <person name="Lipzen A."/>
            <person name="Lukacs Z."/>
            <person name="Mihaltcheva S."/>
            <person name="Morgado L.N."/>
            <person name="Niskanen T."/>
            <person name="Noordeloos M.E."/>
            <person name="Ohm R.A."/>
            <person name="Ortiz-Santana B."/>
            <person name="Ovrebo C."/>
            <person name="Racz N."/>
            <person name="Riley R."/>
            <person name="Savchenko A."/>
            <person name="Shiryaev A."/>
            <person name="Soop K."/>
            <person name="Spirin V."/>
            <person name="Szebenyi C."/>
            <person name="Tomsovsky M."/>
            <person name="Tulloss R.E."/>
            <person name="Uehling J."/>
            <person name="Grigoriev I.V."/>
            <person name="Vagvolgyi C."/>
            <person name="Papp T."/>
            <person name="Martin F.M."/>
            <person name="Miettinen O."/>
            <person name="Hibbett D.S."/>
            <person name="Nagy L.G."/>
        </authorList>
    </citation>
    <scope>NUCLEOTIDE SEQUENCE [LARGE SCALE GENOMIC DNA]</scope>
    <source>
        <strain evidence="2 3">OMC1185</strain>
    </source>
</reference>
<dbReference type="EMBL" id="ML213514">
    <property type="protein sequence ID" value="TFK50098.1"/>
    <property type="molecule type" value="Genomic_DNA"/>
</dbReference>
<dbReference type="CDD" id="cd06262">
    <property type="entry name" value="metallo-hydrolase-like_MBL-fold"/>
    <property type="match status" value="1"/>
</dbReference>
<feature type="domain" description="Metallo-beta-lactamase" evidence="1">
    <location>
        <begin position="53"/>
        <end position="132"/>
    </location>
</feature>
<proteinExistence type="predicted"/>
<dbReference type="Proteomes" id="UP000305948">
    <property type="component" value="Unassembled WGS sequence"/>
</dbReference>
<sequence>MIIYVGVEPFASSAQDSGSVTIIASSYDPSFISPTSLPEHSLCNALNIRLPRYSPVLVPHFHRVTGHSSSDEPKDLDMTVLHTPGHTPDSLAIWDAKERVLYVGDTLYESEPIIFPKEGSILVWLDTMDFLINFVASKEEESFQASVVVISCGHATAFKPALHVLHGAKAYIQDVVSGKEKERKRQEKRGETTVEYGKVGDRFRLVCPERLLKEAASQVLHPR</sequence>
<dbReference type="PANTHER" id="PTHR42951">
    <property type="entry name" value="METALLO-BETA-LACTAMASE DOMAIN-CONTAINING"/>
    <property type="match status" value="1"/>
</dbReference>
<dbReference type="SUPFAM" id="SSF56281">
    <property type="entry name" value="Metallo-hydrolase/oxidoreductase"/>
    <property type="match status" value="1"/>
</dbReference>
<evidence type="ECO:0000313" key="3">
    <source>
        <dbReference type="Proteomes" id="UP000305948"/>
    </source>
</evidence>
<dbReference type="Pfam" id="PF00753">
    <property type="entry name" value="Lactamase_B"/>
    <property type="match status" value="1"/>
</dbReference>
<dbReference type="Gene3D" id="3.60.15.10">
    <property type="entry name" value="Ribonuclease Z/Hydroxyacylglutathione hydrolase-like"/>
    <property type="match status" value="1"/>
</dbReference>
<dbReference type="PANTHER" id="PTHR42951:SF4">
    <property type="entry name" value="ACYL-COENZYME A THIOESTERASE MBLAC2"/>
    <property type="match status" value="1"/>
</dbReference>
<dbReference type="InterPro" id="IPR036866">
    <property type="entry name" value="RibonucZ/Hydroxyglut_hydro"/>
</dbReference>
<dbReference type="STRING" id="5364.A0A5C3N210"/>
<organism evidence="2 3">
    <name type="scientific">Heliocybe sulcata</name>
    <dbReference type="NCBI Taxonomy" id="5364"/>
    <lineage>
        <taxon>Eukaryota</taxon>
        <taxon>Fungi</taxon>
        <taxon>Dikarya</taxon>
        <taxon>Basidiomycota</taxon>
        <taxon>Agaricomycotina</taxon>
        <taxon>Agaricomycetes</taxon>
        <taxon>Gloeophyllales</taxon>
        <taxon>Gloeophyllaceae</taxon>
        <taxon>Heliocybe</taxon>
    </lineage>
</organism>
<protein>
    <recommendedName>
        <fullName evidence="1">Metallo-beta-lactamase domain-containing protein</fullName>
    </recommendedName>
</protein>
<evidence type="ECO:0000259" key="1">
    <source>
        <dbReference type="Pfam" id="PF00753"/>
    </source>
</evidence>
<gene>
    <name evidence="2" type="ORF">OE88DRAFT_1661640</name>
</gene>
<accession>A0A5C3N210</accession>
<name>A0A5C3N210_9AGAM</name>
<dbReference type="InterPro" id="IPR001279">
    <property type="entry name" value="Metallo-B-lactamas"/>
</dbReference>
<dbReference type="InterPro" id="IPR050855">
    <property type="entry name" value="NDM-1-like"/>
</dbReference>
<evidence type="ECO:0000313" key="2">
    <source>
        <dbReference type="EMBL" id="TFK50098.1"/>
    </source>
</evidence>
<dbReference type="AlphaFoldDB" id="A0A5C3N210"/>